<evidence type="ECO:0000259" key="5">
    <source>
        <dbReference type="SMART" id="SM00181"/>
    </source>
</evidence>
<evidence type="ECO:0000256" key="3">
    <source>
        <dbReference type="ARBA" id="ARBA00023157"/>
    </source>
</evidence>
<dbReference type="Pfam" id="PF02363">
    <property type="entry name" value="C_tripleX"/>
    <property type="match status" value="6"/>
</dbReference>
<evidence type="ECO:0000256" key="1">
    <source>
        <dbReference type="ARBA" id="ARBA00022536"/>
    </source>
</evidence>
<dbReference type="PANTHER" id="PTHR24047">
    <property type="entry name" value="FI01909P-RELATED"/>
    <property type="match status" value="1"/>
</dbReference>
<reference evidence="6" key="1">
    <citation type="journal article" date="2023" name="Insect Mol. Biol.">
        <title>Genome sequencing provides insights into the evolution of gene families encoding plant cell wall-degrading enzymes in longhorned beetles.</title>
        <authorList>
            <person name="Shin N.R."/>
            <person name="Okamura Y."/>
            <person name="Kirsch R."/>
            <person name="Pauchet Y."/>
        </authorList>
    </citation>
    <scope>NUCLEOTIDE SEQUENCE</scope>
    <source>
        <strain evidence="6">AMC_N1</strain>
    </source>
</reference>
<name>A0AAV8ZBH4_9CUCU</name>
<feature type="domain" description="EGF-like" evidence="5">
    <location>
        <begin position="161"/>
        <end position="194"/>
    </location>
</feature>
<dbReference type="PANTHER" id="PTHR24047:SF32">
    <property type="entry name" value="FI01909P-RELATED"/>
    <property type="match status" value="1"/>
</dbReference>
<evidence type="ECO:0000313" key="6">
    <source>
        <dbReference type="EMBL" id="KAJ8961532.1"/>
    </source>
</evidence>
<organism evidence="6 7">
    <name type="scientific">Aromia moschata</name>
    <dbReference type="NCBI Taxonomy" id="1265417"/>
    <lineage>
        <taxon>Eukaryota</taxon>
        <taxon>Metazoa</taxon>
        <taxon>Ecdysozoa</taxon>
        <taxon>Arthropoda</taxon>
        <taxon>Hexapoda</taxon>
        <taxon>Insecta</taxon>
        <taxon>Pterygota</taxon>
        <taxon>Neoptera</taxon>
        <taxon>Endopterygota</taxon>
        <taxon>Coleoptera</taxon>
        <taxon>Polyphaga</taxon>
        <taxon>Cucujiformia</taxon>
        <taxon>Chrysomeloidea</taxon>
        <taxon>Cerambycidae</taxon>
        <taxon>Cerambycinae</taxon>
        <taxon>Callichromatini</taxon>
        <taxon>Aromia</taxon>
    </lineage>
</organism>
<evidence type="ECO:0000313" key="7">
    <source>
        <dbReference type="Proteomes" id="UP001162162"/>
    </source>
</evidence>
<dbReference type="Pfam" id="PF12661">
    <property type="entry name" value="hEGF"/>
    <property type="match status" value="1"/>
</dbReference>
<gene>
    <name evidence="6" type="ORF">NQ318_014783</name>
</gene>
<keyword evidence="7" id="KW-1185">Reference proteome</keyword>
<sequence>MLGSRDFIVAGVILYLSVFSLEEADGASFDHRPVNKSRKGICTIEVPTIDLISPEDRRGVIPRGNGSREGYSRIEICCSGWTRASHSYYECVAVCENGCENGNCTAPNVCECKRGFIKLHNNTCIPTCPIGCLHGVCTNTGLCSCNAGYLLSQDGKYCTPHCTGGCGTGGTCVGPESCACSKGFSINRDTNKCGYHCEGGCGEGTCIGPNKCSCKPGYKIQANTCTPECPKGCTNGQCTAPNRCTCKPGWNLNPAGSACVPQCSKPCLNADCVAPNKCACKNGYVPASGSENDNKCVAFCPDGCPNGVCSAPNFCICNPGFVKEFKGSNVCVRRVRRSAMHFELIPEEVLEGL</sequence>
<proteinExistence type="predicted"/>
<dbReference type="SUPFAM" id="SSF57184">
    <property type="entry name" value="Growth factor receptor domain"/>
    <property type="match status" value="1"/>
</dbReference>
<feature type="domain" description="EGF-like" evidence="5">
    <location>
        <begin position="228"/>
        <end position="260"/>
    </location>
</feature>
<keyword evidence="4" id="KW-0732">Signal</keyword>
<dbReference type="Gene3D" id="2.10.25.10">
    <property type="entry name" value="Laminin"/>
    <property type="match status" value="6"/>
</dbReference>
<keyword evidence="1" id="KW-0245">EGF-like domain</keyword>
<feature type="domain" description="EGF-like" evidence="5">
    <location>
        <begin position="262"/>
        <end position="297"/>
    </location>
</feature>
<keyword evidence="3" id="KW-1015">Disulfide bond</keyword>
<feature type="chain" id="PRO_5043900108" description="EGF-like domain-containing protein" evidence="4">
    <location>
        <begin position="27"/>
        <end position="353"/>
    </location>
</feature>
<accession>A0AAV8ZBH4</accession>
<dbReference type="SMART" id="SM00181">
    <property type="entry name" value="EGF"/>
    <property type="match status" value="7"/>
</dbReference>
<feature type="domain" description="EGF-like" evidence="5">
    <location>
        <begin position="299"/>
        <end position="332"/>
    </location>
</feature>
<feature type="signal peptide" evidence="4">
    <location>
        <begin position="1"/>
        <end position="26"/>
    </location>
</feature>
<keyword evidence="2" id="KW-0677">Repeat</keyword>
<feature type="domain" description="EGF-like" evidence="5">
    <location>
        <begin position="196"/>
        <end position="226"/>
    </location>
</feature>
<feature type="domain" description="EGF-like" evidence="5">
    <location>
        <begin position="90"/>
        <end position="125"/>
    </location>
</feature>
<evidence type="ECO:0000256" key="2">
    <source>
        <dbReference type="ARBA" id="ARBA00022737"/>
    </source>
</evidence>
<dbReference type="InterPro" id="IPR053255">
    <property type="entry name" value="EGF-like_domain"/>
</dbReference>
<dbReference type="InterPro" id="IPR009030">
    <property type="entry name" value="Growth_fac_rcpt_cys_sf"/>
</dbReference>
<dbReference type="EMBL" id="JAPWTK010000005">
    <property type="protein sequence ID" value="KAJ8961532.1"/>
    <property type="molecule type" value="Genomic_DNA"/>
</dbReference>
<feature type="domain" description="EGF-like" evidence="5">
    <location>
        <begin position="127"/>
        <end position="159"/>
    </location>
</feature>
<protein>
    <recommendedName>
        <fullName evidence="5">EGF-like domain-containing protein</fullName>
    </recommendedName>
</protein>
<dbReference type="Proteomes" id="UP001162162">
    <property type="component" value="Unassembled WGS sequence"/>
</dbReference>
<dbReference type="InterPro" id="IPR000742">
    <property type="entry name" value="EGF"/>
</dbReference>
<dbReference type="InterPro" id="IPR013032">
    <property type="entry name" value="EGF-like_CS"/>
</dbReference>
<comment type="caution">
    <text evidence="6">The sequence shown here is derived from an EMBL/GenBank/DDBJ whole genome shotgun (WGS) entry which is preliminary data.</text>
</comment>
<evidence type="ECO:0000256" key="4">
    <source>
        <dbReference type="SAM" id="SignalP"/>
    </source>
</evidence>
<dbReference type="InterPro" id="IPR003341">
    <property type="entry name" value="Cys_rich_tripleX"/>
</dbReference>
<dbReference type="AlphaFoldDB" id="A0AAV8ZBH4"/>